<dbReference type="OrthoDB" id="34584at2157"/>
<dbReference type="AlphaFoldDB" id="A0A2U9ISM9"/>
<dbReference type="EMBL" id="CP029287">
    <property type="protein sequence ID" value="AWR99028.1"/>
    <property type="molecule type" value="Genomic_DNA"/>
</dbReference>
<dbReference type="GeneID" id="36834520"/>
<organism evidence="1 2">
    <name type="scientific">Metallosphaera hakonensis JCM 8857 = DSM 7519</name>
    <dbReference type="NCBI Taxonomy" id="1293036"/>
    <lineage>
        <taxon>Archaea</taxon>
        <taxon>Thermoproteota</taxon>
        <taxon>Thermoprotei</taxon>
        <taxon>Sulfolobales</taxon>
        <taxon>Sulfolobaceae</taxon>
        <taxon>Metallosphaera</taxon>
    </lineage>
</organism>
<evidence type="ECO:0000313" key="1">
    <source>
        <dbReference type="EMBL" id="AWR99028.1"/>
    </source>
</evidence>
<dbReference type="Proteomes" id="UP000247586">
    <property type="component" value="Chromosome"/>
</dbReference>
<dbReference type="KEGG" id="mhk:DFR87_04220"/>
<gene>
    <name evidence="1" type="ORF">DFR87_04220</name>
</gene>
<accession>A0A2U9ISM9</accession>
<proteinExistence type="predicted"/>
<sequence length="139" mass="15858">MDKIELLSRLLVEQGFVPNSFEDIERGFRIRLSQNSYIDVMESGITLLYIAKSIPCAVAQEYRERIRDNLNRLTALNIVAGIELLSDGCYLALLRKLNSRIMLNELNNHDLTNLYREYINTLKVLPLITGISGISRAQS</sequence>
<dbReference type="RefSeq" id="WP_054836494.1">
    <property type="nucleotide sequence ID" value="NZ_BBBA01000005.1"/>
</dbReference>
<name>A0A2U9ISM9_9CREN</name>
<reference evidence="1" key="1">
    <citation type="submission" date="2018-05" db="EMBL/GenBank/DDBJ databases">
        <title>Complete Genome Sequences of Extremely Thermoacidophilic, Metal-Mobilizing Type-Strain Members of the Archaeal Family Sulfolobaceae: Acidianus brierleyi DSM-1651T, Acidianus sulfidivorans DSM-18786T, Metallosphaera hakonensis DSM-7519T, and Metallosphaera prunae DSM-10039T.</title>
        <authorList>
            <person name="Counts J.A."/>
            <person name="Kelly R.M."/>
        </authorList>
    </citation>
    <scope>NUCLEOTIDE SEQUENCE [LARGE SCALE GENOMIC DNA]</scope>
    <source>
        <strain evidence="1">HO1-1</strain>
    </source>
</reference>
<keyword evidence="2" id="KW-1185">Reference proteome</keyword>
<evidence type="ECO:0000313" key="2">
    <source>
        <dbReference type="Proteomes" id="UP000247586"/>
    </source>
</evidence>
<protein>
    <submittedName>
        <fullName evidence="1">Uncharacterized protein</fullName>
    </submittedName>
</protein>